<dbReference type="FunFam" id="3.40.50.1240:FF:000022">
    <property type="entry name" value="Phosphoglycerate mutase family protein"/>
    <property type="match status" value="1"/>
</dbReference>
<dbReference type="EMBL" id="QGMK01000223">
    <property type="protein sequence ID" value="TVY83167.1"/>
    <property type="molecule type" value="Genomic_DNA"/>
</dbReference>
<dbReference type="GO" id="GO:0046390">
    <property type="term" value="P:ribose phosphate biosynthetic process"/>
    <property type="evidence" value="ECO:0007669"/>
    <property type="project" value="TreeGrafter"/>
</dbReference>
<dbReference type="AlphaFoldDB" id="A0A8T9CF28"/>
<dbReference type="SMART" id="SM00855">
    <property type="entry name" value="PGAM"/>
    <property type="match status" value="1"/>
</dbReference>
<accession>A0A8T9CF28</accession>
<dbReference type="InterPro" id="IPR013078">
    <property type="entry name" value="His_Pase_superF_clade-1"/>
</dbReference>
<evidence type="ECO:0000313" key="2">
    <source>
        <dbReference type="EMBL" id="TVY83167.1"/>
    </source>
</evidence>
<dbReference type="Gene3D" id="3.40.50.1240">
    <property type="entry name" value="Phosphoglycerate mutase-like"/>
    <property type="match status" value="1"/>
</dbReference>
<dbReference type="PANTHER" id="PTHR48100">
    <property type="entry name" value="BROAD-SPECIFICITY PHOSPHATASE YOR283W-RELATED"/>
    <property type="match status" value="1"/>
</dbReference>
<keyword evidence="3" id="KW-1185">Reference proteome</keyword>
<gene>
    <name evidence="2" type="primary">SHB17_1</name>
    <name evidence="2" type="ORF">LSUE1_G005311</name>
</gene>
<dbReference type="GO" id="GO:0050278">
    <property type="term" value="F:sedoheptulose-bisphosphatase activity"/>
    <property type="evidence" value="ECO:0007669"/>
    <property type="project" value="TreeGrafter"/>
</dbReference>
<sequence>MTTPRVFVIRHGETEWSLNGRHTGTTELPLTANGEKRIRATGRALVGDDRLIVPRKLAHIYVSPRKRAQRTLELLSLGCREKLPWEQQRAHPDADIRTDANVQITEDIREWDYGDYEGVTSPEIRKQREKEGIEGGKWDIWRDGCPGGESPEQVTTRIDRLISDIRTRFHSPALDDKCAPGDVLVVAHGHILRAFAMRWAGKTLADGPTFLLEAGGVGTLSYEHRSIEEPAILLGGSFMVDVVENSAADQREK</sequence>
<evidence type="ECO:0000313" key="3">
    <source>
        <dbReference type="Proteomes" id="UP000469558"/>
    </source>
</evidence>
<name>A0A8T9CF28_9HELO</name>
<evidence type="ECO:0000256" key="1">
    <source>
        <dbReference type="PIRSR" id="PIRSR613078-2"/>
    </source>
</evidence>
<organism evidence="2 3">
    <name type="scientific">Lachnellula suecica</name>
    <dbReference type="NCBI Taxonomy" id="602035"/>
    <lineage>
        <taxon>Eukaryota</taxon>
        <taxon>Fungi</taxon>
        <taxon>Dikarya</taxon>
        <taxon>Ascomycota</taxon>
        <taxon>Pezizomycotina</taxon>
        <taxon>Leotiomycetes</taxon>
        <taxon>Helotiales</taxon>
        <taxon>Lachnaceae</taxon>
        <taxon>Lachnellula</taxon>
    </lineage>
</organism>
<dbReference type="OrthoDB" id="4818801at2759"/>
<proteinExistence type="predicted"/>
<dbReference type="PANTHER" id="PTHR48100:SF15">
    <property type="entry name" value="SEDOHEPTULOSE 1,7-BISPHOSPHATASE"/>
    <property type="match status" value="1"/>
</dbReference>
<dbReference type="InterPro" id="IPR029033">
    <property type="entry name" value="His_PPase_superfam"/>
</dbReference>
<dbReference type="InterPro" id="IPR050275">
    <property type="entry name" value="PGM_Phosphatase"/>
</dbReference>
<comment type="caution">
    <text evidence="2">The sequence shown here is derived from an EMBL/GenBank/DDBJ whole genome shotgun (WGS) entry which is preliminary data.</text>
</comment>
<dbReference type="CDD" id="cd07067">
    <property type="entry name" value="HP_PGM_like"/>
    <property type="match status" value="1"/>
</dbReference>
<dbReference type="SUPFAM" id="SSF53254">
    <property type="entry name" value="Phosphoglycerate mutase-like"/>
    <property type="match status" value="1"/>
</dbReference>
<feature type="non-terminal residue" evidence="2">
    <location>
        <position position="253"/>
    </location>
</feature>
<dbReference type="Proteomes" id="UP000469558">
    <property type="component" value="Unassembled WGS sequence"/>
</dbReference>
<feature type="binding site" evidence="1">
    <location>
        <position position="67"/>
    </location>
    <ligand>
        <name>substrate</name>
    </ligand>
</feature>
<reference evidence="2 3" key="1">
    <citation type="submission" date="2018-05" db="EMBL/GenBank/DDBJ databases">
        <title>Genome sequencing and assembly of the regulated plant pathogen Lachnellula willkommii and related sister species for the development of diagnostic species identification markers.</title>
        <authorList>
            <person name="Giroux E."/>
            <person name="Bilodeau G."/>
        </authorList>
    </citation>
    <scope>NUCLEOTIDE SEQUENCE [LARGE SCALE GENOMIC DNA]</scope>
    <source>
        <strain evidence="2 3">CBS 268.59</strain>
    </source>
</reference>
<feature type="binding site" evidence="1">
    <location>
        <begin position="23"/>
        <end position="24"/>
    </location>
    <ligand>
        <name>substrate</name>
    </ligand>
</feature>
<dbReference type="Pfam" id="PF00300">
    <property type="entry name" value="His_Phos_1"/>
    <property type="match status" value="2"/>
</dbReference>
<protein>
    <submittedName>
        <fullName evidence="2">Sedoheptulose 1,7-bisphosphatase</fullName>
    </submittedName>
</protein>